<gene>
    <name evidence="2" type="ORF">Aph01nite_33350</name>
</gene>
<name>A0A919UQY8_9ACTN</name>
<dbReference type="PRINTS" id="PR00420">
    <property type="entry name" value="RNGMNOXGNASE"/>
</dbReference>
<evidence type="ECO:0000313" key="2">
    <source>
        <dbReference type="EMBL" id="GIH25025.1"/>
    </source>
</evidence>
<dbReference type="Proteomes" id="UP000640052">
    <property type="component" value="Unassembled WGS sequence"/>
</dbReference>
<protein>
    <submittedName>
        <fullName evidence="2">FAD-dependent oxidoreductase</fullName>
    </submittedName>
</protein>
<dbReference type="SUPFAM" id="SSF51905">
    <property type="entry name" value="FAD/NAD(P)-binding domain"/>
    <property type="match status" value="1"/>
</dbReference>
<sequence>MYCPIRYDAVVVGARCAGAATAMLLARAGLRVLVVDRAGPGTDTLSTHALMRGGVLQLAKWGLLEDVIMAGTPAITRTAFDYGVLSADIAIRSSPGVPALYAPRRTVLDALLLRHAAEAGADVALGVDVTGVRRDRHGRVCGVTGRERRRAFDAYAPIVIGADGVRSTVAKAVAAPVTRRGLGAGALWYTHVTGLPNEGYRWFYRPGATAGLIPTNAGATCVFAGMPAARFGESRRSTPRQALADAFARAAPNAATELRAAVPAGPVRGWPGLLNFTRQAYGPGWALVGDAGYFKDPLGTHGITQALRDAQLLADAIVTGHGGTEPLESSLTRYARTRDDLSADMFAATDALASYDWNLAEARHLLRHLSAAMSREVEFLSPVPLATAGRHSAE</sequence>
<dbReference type="RefSeq" id="WP_204041758.1">
    <property type="nucleotide sequence ID" value="NZ_BOOA01000024.1"/>
</dbReference>
<evidence type="ECO:0000313" key="3">
    <source>
        <dbReference type="Proteomes" id="UP000640052"/>
    </source>
</evidence>
<dbReference type="Pfam" id="PF01494">
    <property type="entry name" value="FAD_binding_3"/>
    <property type="match status" value="1"/>
</dbReference>
<dbReference type="InterPro" id="IPR002938">
    <property type="entry name" value="FAD-bd"/>
</dbReference>
<dbReference type="InterPro" id="IPR050407">
    <property type="entry name" value="Geranylgeranyl_reductase"/>
</dbReference>
<evidence type="ECO:0000259" key="1">
    <source>
        <dbReference type="Pfam" id="PF01494"/>
    </source>
</evidence>
<reference evidence="2" key="1">
    <citation type="submission" date="2021-01" db="EMBL/GenBank/DDBJ databases">
        <title>Whole genome shotgun sequence of Acrocarpospora phusangensis NBRC 108782.</title>
        <authorList>
            <person name="Komaki H."/>
            <person name="Tamura T."/>
        </authorList>
    </citation>
    <scope>NUCLEOTIDE SEQUENCE</scope>
    <source>
        <strain evidence="2">NBRC 108782</strain>
    </source>
</reference>
<organism evidence="2 3">
    <name type="scientific">Acrocarpospora phusangensis</name>
    <dbReference type="NCBI Taxonomy" id="1070424"/>
    <lineage>
        <taxon>Bacteria</taxon>
        <taxon>Bacillati</taxon>
        <taxon>Actinomycetota</taxon>
        <taxon>Actinomycetes</taxon>
        <taxon>Streptosporangiales</taxon>
        <taxon>Streptosporangiaceae</taxon>
        <taxon>Acrocarpospora</taxon>
    </lineage>
</organism>
<dbReference type="PANTHER" id="PTHR42685">
    <property type="entry name" value="GERANYLGERANYL DIPHOSPHATE REDUCTASE"/>
    <property type="match status" value="1"/>
</dbReference>
<dbReference type="InterPro" id="IPR036188">
    <property type="entry name" value="FAD/NAD-bd_sf"/>
</dbReference>
<dbReference type="PANTHER" id="PTHR42685:SF22">
    <property type="entry name" value="CONDITIONED MEDIUM FACTOR RECEPTOR 1"/>
    <property type="match status" value="1"/>
</dbReference>
<dbReference type="GO" id="GO:0071949">
    <property type="term" value="F:FAD binding"/>
    <property type="evidence" value="ECO:0007669"/>
    <property type="project" value="InterPro"/>
</dbReference>
<dbReference type="EMBL" id="BOOA01000024">
    <property type="protein sequence ID" value="GIH25025.1"/>
    <property type="molecule type" value="Genomic_DNA"/>
</dbReference>
<proteinExistence type="predicted"/>
<keyword evidence="3" id="KW-1185">Reference proteome</keyword>
<dbReference type="AlphaFoldDB" id="A0A919UQY8"/>
<accession>A0A919UQY8</accession>
<feature type="domain" description="FAD-binding" evidence="1">
    <location>
        <begin position="7"/>
        <end position="345"/>
    </location>
</feature>
<comment type="caution">
    <text evidence="2">The sequence shown here is derived from an EMBL/GenBank/DDBJ whole genome shotgun (WGS) entry which is preliminary data.</text>
</comment>
<dbReference type="Gene3D" id="3.50.50.60">
    <property type="entry name" value="FAD/NAD(P)-binding domain"/>
    <property type="match status" value="1"/>
</dbReference>